<comment type="similarity">
    <text evidence="2">Belongs to the short-chain dehydrogenases/reductases (SDR) family.</text>
</comment>
<organism evidence="4 5">
    <name type="scientific">Tegillarca granosa</name>
    <name type="common">Malaysian cockle</name>
    <name type="synonym">Anadara granosa</name>
    <dbReference type="NCBI Taxonomy" id="220873"/>
    <lineage>
        <taxon>Eukaryota</taxon>
        <taxon>Metazoa</taxon>
        <taxon>Spiralia</taxon>
        <taxon>Lophotrochozoa</taxon>
        <taxon>Mollusca</taxon>
        <taxon>Bivalvia</taxon>
        <taxon>Autobranchia</taxon>
        <taxon>Pteriomorphia</taxon>
        <taxon>Arcoida</taxon>
        <taxon>Arcoidea</taxon>
        <taxon>Arcidae</taxon>
        <taxon>Tegillarca</taxon>
    </lineage>
</organism>
<dbReference type="InterPro" id="IPR020904">
    <property type="entry name" value="Sc_DH/Rdtase_CS"/>
</dbReference>
<evidence type="ECO:0000256" key="3">
    <source>
        <dbReference type="ARBA" id="ARBA00023002"/>
    </source>
</evidence>
<dbReference type="EMBL" id="JARBDR010000677">
    <property type="protein sequence ID" value="KAJ8307932.1"/>
    <property type="molecule type" value="Genomic_DNA"/>
</dbReference>
<dbReference type="PANTHER" id="PTHR42760">
    <property type="entry name" value="SHORT-CHAIN DEHYDROGENASES/REDUCTASES FAMILY MEMBER"/>
    <property type="match status" value="1"/>
</dbReference>
<dbReference type="PROSITE" id="PS00061">
    <property type="entry name" value="ADH_SHORT"/>
    <property type="match status" value="1"/>
</dbReference>
<evidence type="ECO:0000313" key="5">
    <source>
        <dbReference type="Proteomes" id="UP001217089"/>
    </source>
</evidence>
<dbReference type="SUPFAM" id="SSF51735">
    <property type="entry name" value="NAD(P)-binding Rossmann-fold domains"/>
    <property type="match status" value="1"/>
</dbReference>
<dbReference type="Gene3D" id="3.40.50.720">
    <property type="entry name" value="NAD(P)-binding Rossmann-like Domain"/>
    <property type="match status" value="1"/>
</dbReference>
<accession>A0ABQ9EWG3</accession>
<dbReference type="PANTHER" id="PTHR42760:SF83">
    <property type="entry name" value="(3R)-3-HYDROXYACYL-COA DEHYDROGENASE"/>
    <property type="match status" value="1"/>
</dbReference>
<name>A0ABQ9EWG3_TEGGR</name>
<proteinExistence type="inferred from homology"/>
<evidence type="ECO:0000313" key="4">
    <source>
        <dbReference type="EMBL" id="KAJ8307932.1"/>
    </source>
</evidence>
<evidence type="ECO:0000256" key="1">
    <source>
        <dbReference type="ARBA" id="ARBA00005194"/>
    </source>
</evidence>
<keyword evidence="3" id="KW-0560">Oxidoreductase</keyword>
<reference evidence="4 5" key="1">
    <citation type="submission" date="2022-12" db="EMBL/GenBank/DDBJ databases">
        <title>Chromosome-level genome of Tegillarca granosa.</title>
        <authorList>
            <person name="Kim J."/>
        </authorList>
    </citation>
    <scope>NUCLEOTIDE SEQUENCE [LARGE SCALE GENOMIC DNA]</scope>
    <source>
        <strain evidence="4">Teg-2019</strain>
        <tissue evidence="4">Adductor muscle</tissue>
    </source>
</reference>
<sequence>MADVKKTFNGIPTICCQLCWNYTRCIYVKMTDENFDKVINVNLKGTYLINKAVTQALIGNMGQTNYAASKAGVIGLTKSAAKELAKFGIRVNAILPGFIETPMTAAVPEHLIQMTQMLIPMTRLGKPEEVAEREYI</sequence>
<dbReference type="InterPro" id="IPR036291">
    <property type="entry name" value="NAD(P)-bd_dom_sf"/>
</dbReference>
<dbReference type="InterPro" id="IPR002347">
    <property type="entry name" value="SDR_fam"/>
</dbReference>
<dbReference type="Pfam" id="PF13561">
    <property type="entry name" value="adh_short_C2"/>
    <property type="match status" value="1"/>
</dbReference>
<comment type="pathway">
    <text evidence="1">Lipid metabolism; fatty acid biosynthesis.</text>
</comment>
<gene>
    <name evidence="4" type="ORF">KUTeg_014516</name>
</gene>
<evidence type="ECO:0000256" key="2">
    <source>
        <dbReference type="ARBA" id="ARBA00006484"/>
    </source>
</evidence>
<protein>
    <recommendedName>
        <fullName evidence="6">Estradiol 17-beta-dehydrogenase 8</fullName>
    </recommendedName>
</protein>
<comment type="caution">
    <text evidence="4">The sequence shown here is derived from an EMBL/GenBank/DDBJ whole genome shotgun (WGS) entry which is preliminary data.</text>
</comment>
<keyword evidence="5" id="KW-1185">Reference proteome</keyword>
<dbReference type="PRINTS" id="PR00081">
    <property type="entry name" value="GDHRDH"/>
</dbReference>
<evidence type="ECO:0008006" key="6">
    <source>
        <dbReference type="Google" id="ProtNLM"/>
    </source>
</evidence>
<dbReference type="Proteomes" id="UP001217089">
    <property type="component" value="Unassembled WGS sequence"/>
</dbReference>